<dbReference type="EMBL" id="MU007025">
    <property type="protein sequence ID" value="KAF2432546.1"/>
    <property type="molecule type" value="Genomic_DNA"/>
</dbReference>
<dbReference type="AlphaFoldDB" id="A0A9P4U0K7"/>
<name>A0A9P4U0K7_9PEZI</name>
<dbReference type="Proteomes" id="UP000800235">
    <property type="component" value="Unassembled WGS sequence"/>
</dbReference>
<gene>
    <name evidence="2" type="ORF">EJ08DRAFT_658892</name>
</gene>
<feature type="compositionally biased region" description="Polar residues" evidence="1">
    <location>
        <begin position="110"/>
        <end position="123"/>
    </location>
</feature>
<feature type="region of interest" description="Disordered" evidence="1">
    <location>
        <begin position="1"/>
        <end position="21"/>
    </location>
</feature>
<evidence type="ECO:0000313" key="2">
    <source>
        <dbReference type="EMBL" id="KAF2432546.1"/>
    </source>
</evidence>
<feature type="compositionally biased region" description="Polar residues" evidence="1">
    <location>
        <begin position="49"/>
        <end position="59"/>
    </location>
</feature>
<protein>
    <submittedName>
        <fullName evidence="2">Uncharacterized protein</fullName>
    </submittedName>
</protein>
<evidence type="ECO:0000256" key="1">
    <source>
        <dbReference type="SAM" id="MobiDB-lite"/>
    </source>
</evidence>
<reference evidence="2" key="1">
    <citation type="journal article" date="2020" name="Stud. Mycol.">
        <title>101 Dothideomycetes genomes: a test case for predicting lifestyles and emergence of pathogens.</title>
        <authorList>
            <person name="Haridas S."/>
            <person name="Albert R."/>
            <person name="Binder M."/>
            <person name="Bloem J."/>
            <person name="Labutti K."/>
            <person name="Salamov A."/>
            <person name="Andreopoulos B."/>
            <person name="Baker S."/>
            <person name="Barry K."/>
            <person name="Bills G."/>
            <person name="Bluhm B."/>
            <person name="Cannon C."/>
            <person name="Castanera R."/>
            <person name="Culley D."/>
            <person name="Daum C."/>
            <person name="Ezra D."/>
            <person name="Gonzalez J."/>
            <person name="Henrissat B."/>
            <person name="Kuo A."/>
            <person name="Liang C."/>
            <person name="Lipzen A."/>
            <person name="Lutzoni F."/>
            <person name="Magnuson J."/>
            <person name="Mondo S."/>
            <person name="Nolan M."/>
            <person name="Ohm R."/>
            <person name="Pangilinan J."/>
            <person name="Park H.-J."/>
            <person name="Ramirez L."/>
            <person name="Alfaro M."/>
            <person name="Sun H."/>
            <person name="Tritt A."/>
            <person name="Yoshinaga Y."/>
            <person name="Zwiers L.-H."/>
            <person name="Turgeon B."/>
            <person name="Goodwin S."/>
            <person name="Spatafora J."/>
            <person name="Crous P."/>
            <person name="Grigoriev I."/>
        </authorList>
    </citation>
    <scope>NUCLEOTIDE SEQUENCE</scope>
    <source>
        <strain evidence="2">CBS 130266</strain>
    </source>
</reference>
<keyword evidence="3" id="KW-1185">Reference proteome</keyword>
<accession>A0A9P4U0K7</accession>
<sequence>MDNKSSKSNVSPKKTPMNRNVSVIDFAYISTTSPPVSKSKQYYHPHWDSSLNVSQQASEGVNKPPPPPRIQPVHRRSTSNSSTTSALALDDVAGGTTDSTTTGSHGYGSIQKNEGNIEASSAK</sequence>
<proteinExistence type="predicted"/>
<feature type="compositionally biased region" description="Low complexity" evidence="1">
    <location>
        <begin position="1"/>
        <end position="14"/>
    </location>
</feature>
<comment type="caution">
    <text evidence="2">The sequence shown here is derived from an EMBL/GenBank/DDBJ whole genome shotgun (WGS) entry which is preliminary data.</text>
</comment>
<feature type="region of interest" description="Disordered" evidence="1">
    <location>
        <begin position="33"/>
        <end position="123"/>
    </location>
</feature>
<organism evidence="2 3">
    <name type="scientific">Tothia fuscella</name>
    <dbReference type="NCBI Taxonomy" id="1048955"/>
    <lineage>
        <taxon>Eukaryota</taxon>
        <taxon>Fungi</taxon>
        <taxon>Dikarya</taxon>
        <taxon>Ascomycota</taxon>
        <taxon>Pezizomycotina</taxon>
        <taxon>Dothideomycetes</taxon>
        <taxon>Pleosporomycetidae</taxon>
        <taxon>Venturiales</taxon>
        <taxon>Cylindrosympodiaceae</taxon>
        <taxon>Tothia</taxon>
    </lineage>
</organism>
<evidence type="ECO:0000313" key="3">
    <source>
        <dbReference type="Proteomes" id="UP000800235"/>
    </source>
</evidence>
<feature type="compositionally biased region" description="Low complexity" evidence="1">
    <location>
        <begin position="94"/>
        <end position="109"/>
    </location>
</feature>